<evidence type="ECO:0000313" key="3">
    <source>
        <dbReference type="Proteomes" id="UP000800096"/>
    </source>
</evidence>
<feature type="region of interest" description="Disordered" evidence="1">
    <location>
        <begin position="1"/>
        <end position="24"/>
    </location>
</feature>
<gene>
    <name evidence="2" type="ORF">BDU57DRAFT_580749</name>
</gene>
<dbReference type="Proteomes" id="UP000800096">
    <property type="component" value="Unassembled WGS sequence"/>
</dbReference>
<evidence type="ECO:0000313" key="2">
    <source>
        <dbReference type="EMBL" id="KAF1914031.1"/>
    </source>
</evidence>
<accession>A0A6A5QEF7</accession>
<reference evidence="2" key="1">
    <citation type="journal article" date="2020" name="Stud. Mycol.">
        <title>101 Dothideomycetes genomes: a test case for predicting lifestyles and emergence of pathogens.</title>
        <authorList>
            <person name="Haridas S."/>
            <person name="Albert R."/>
            <person name="Binder M."/>
            <person name="Bloem J."/>
            <person name="Labutti K."/>
            <person name="Salamov A."/>
            <person name="Andreopoulos B."/>
            <person name="Baker S."/>
            <person name="Barry K."/>
            <person name="Bills G."/>
            <person name="Bluhm B."/>
            <person name="Cannon C."/>
            <person name="Castanera R."/>
            <person name="Culley D."/>
            <person name="Daum C."/>
            <person name="Ezra D."/>
            <person name="Gonzalez J."/>
            <person name="Henrissat B."/>
            <person name="Kuo A."/>
            <person name="Liang C."/>
            <person name="Lipzen A."/>
            <person name="Lutzoni F."/>
            <person name="Magnuson J."/>
            <person name="Mondo S."/>
            <person name="Nolan M."/>
            <person name="Ohm R."/>
            <person name="Pangilinan J."/>
            <person name="Park H.-J."/>
            <person name="Ramirez L."/>
            <person name="Alfaro M."/>
            <person name="Sun H."/>
            <person name="Tritt A."/>
            <person name="Yoshinaga Y."/>
            <person name="Zwiers L.-H."/>
            <person name="Turgeon B."/>
            <person name="Goodwin S."/>
            <person name="Spatafora J."/>
            <person name="Crous P."/>
            <person name="Grigoriev I."/>
        </authorList>
    </citation>
    <scope>NUCLEOTIDE SEQUENCE</scope>
    <source>
        <strain evidence="2">HMLAC05119</strain>
    </source>
</reference>
<feature type="compositionally biased region" description="Polar residues" evidence="1">
    <location>
        <begin position="1"/>
        <end position="10"/>
    </location>
</feature>
<dbReference type="EMBL" id="ML979138">
    <property type="protein sequence ID" value="KAF1914031.1"/>
    <property type="molecule type" value="Genomic_DNA"/>
</dbReference>
<feature type="region of interest" description="Disordered" evidence="1">
    <location>
        <begin position="114"/>
        <end position="167"/>
    </location>
</feature>
<dbReference type="OrthoDB" id="5600418at2759"/>
<proteinExistence type="predicted"/>
<keyword evidence="3" id="KW-1185">Reference proteome</keyword>
<dbReference type="InterPro" id="IPR013083">
    <property type="entry name" value="Znf_RING/FYVE/PHD"/>
</dbReference>
<evidence type="ECO:0000256" key="1">
    <source>
        <dbReference type="SAM" id="MobiDB-lite"/>
    </source>
</evidence>
<sequence length="212" mass="24545">MPPNTPSSDGPPNQRPQRKPKPAFIISSKSPSVLEDPKCPICWEPYSEIPFAGSKLPSRLEFPVSVDMVATQYGLRRCCGHIMGRNFLEKQLKMQGKWRNKCPLCRDEWCTDRERASGGEPQRAEVRERSRSSAAERQFEDVMGLSRSTSEPRMSARHGVGREQRRRRRKRIAQFLPRLFATLNIRDEDLEVNGSVEDIEKLLREMYKRLED</sequence>
<name>A0A6A5QEF7_AMPQU</name>
<feature type="compositionally biased region" description="Basic and acidic residues" evidence="1">
    <location>
        <begin position="114"/>
        <end position="131"/>
    </location>
</feature>
<dbReference type="AlphaFoldDB" id="A0A6A5QEF7"/>
<protein>
    <submittedName>
        <fullName evidence="2">Uncharacterized protein</fullName>
    </submittedName>
</protein>
<organism evidence="2 3">
    <name type="scientific">Ampelomyces quisqualis</name>
    <name type="common">Powdery mildew agent</name>
    <dbReference type="NCBI Taxonomy" id="50730"/>
    <lineage>
        <taxon>Eukaryota</taxon>
        <taxon>Fungi</taxon>
        <taxon>Dikarya</taxon>
        <taxon>Ascomycota</taxon>
        <taxon>Pezizomycotina</taxon>
        <taxon>Dothideomycetes</taxon>
        <taxon>Pleosporomycetidae</taxon>
        <taxon>Pleosporales</taxon>
        <taxon>Pleosporineae</taxon>
        <taxon>Phaeosphaeriaceae</taxon>
        <taxon>Ampelomyces</taxon>
    </lineage>
</organism>
<dbReference type="SUPFAM" id="SSF57850">
    <property type="entry name" value="RING/U-box"/>
    <property type="match status" value="1"/>
</dbReference>
<dbReference type="Gene3D" id="3.30.40.10">
    <property type="entry name" value="Zinc/RING finger domain, C3HC4 (zinc finger)"/>
    <property type="match status" value="1"/>
</dbReference>